<sequence>MSFQFLKICFNNDLKRLKSLKRQLFYNIQLNELYRLERIS</sequence>
<organism evidence="1 2">
    <name type="scientific">Paramecium pentaurelia</name>
    <dbReference type="NCBI Taxonomy" id="43138"/>
    <lineage>
        <taxon>Eukaryota</taxon>
        <taxon>Sar</taxon>
        <taxon>Alveolata</taxon>
        <taxon>Ciliophora</taxon>
        <taxon>Intramacronucleata</taxon>
        <taxon>Oligohymenophorea</taxon>
        <taxon>Peniculida</taxon>
        <taxon>Parameciidae</taxon>
        <taxon>Paramecium</taxon>
    </lineage>
</organism>
<proteinExistence type="predicted"/>
<dbReference type="EMBL" id="CAJJDO010000026">
    <property type="protein sequence ID" value="CAD8155109.1"/>
    <property type="molecule type" value="Genomic_DNA"/>
</dbReference>
<gene>
    <name evidence="1" type="ORF">PPENT_87.1.T0260317</name>
</gene>
<keyword evidence="2" id="KW-1185">Reference proteome</keyword>
<evidence type="ECO:0000313" key="1">
    <source>
        <dbReference type="EMBL" id="CAD8155109.1"/>
    </source>
</evidence>
<name>A0A8S1TVR5_9CILI</name>
<dbReference type="Proteomes" id="UP000689195">
    <property type="component" value="Unassembled WGS sequence"/>
</dbReference>
<comment type="caution">
    <text evidence="1">The sequence shown here is derived from an EMBL/GenBank/DDBJ whole genome shotgun (WGS) entry which is preliminary data.</text>
</comment>
<evidence type="ECO:0000313" key="2">
    <source>
        <dbReference type="Proteomes" id="UP000689195"/>
    </source>
</evidence>
<dbReference type="AlphaFoldDB" id="A0A8S1TVR5"/>
<reference evidence="1" key="1">
    <citation type="submission" date="2021-01" db="EMBL/GenBank/DDBJ databases">
        <authorList>
            <consortium name="Genoscope - CEA"/>
            <person name="William W."/>
        </authorList>
    </citation>
    <scope>NUCLEOTIDE SEQUENCE</scope>
</reference>
<accession>A0A8S1TVR5</accession>
<protein>
    <submittedName>
        <fullName evidence="1">Uncharacterized protein</fullName>
    </submittedName>
</protein>